<evidence type="ECO:0000313" key="2">
    <source>
        <dbReference type="Proteomes" id="UP000321577"/>
    </source>
</evidence>
<comment type="caution">
    <text evidence="1">The sequence shown here is derived from an EMBL/GenBank/DDBJ whole genome shotgun (WGS) entry which is preliminary data.</text>
</comment>
<dbReference type="Proteomes" id="UP000321577">
    <property type="component" value="Unassembled WGS sequence"/>
</dbReference>
<evidence type="ECO:0000313" key="1">
    <source>
        <dbReference type="EMBL" id="GEP46344.1"/>
    </source>
</evidence>
<dbReference type="EMBL" id="BKAG01000089">
    <property type="protein sequence ID" value="GEP46344.1"/>
    <property type="molecule type" value="Genomic_DNA"/>
</dbReference>
<sequence length="90" mass="10301">MKPGRIKTRCYWRASTILERLSQFRMRLPVAVVKPRSFAIDPANRLSDQIRGTFWNPLEALGDEIIFHYASEGKLHLPEDNDTGQGSELS</sequence>
<name>A0A512MHY8_9BACT</name>
<proteinExistence type="predicted"/>
<organism evidence="1 2">
    <name type="scientific">Brevifollis gellanilyticus</name>
    <dbReference type="NCBI Taxonomy" id="748831"/>
    <lineage>
        <taxon>Bacteria</taxon>
        <taxon>Pseudomonadati</taxon>
        <taxon>Verrucomicrobiota</taxon>
        <taxon>Verrucomicrobiia</taxon>
        <taxon>Verrucomicrobiales</taxon>
        <taxon>Verrucomicrobiaceae</taxon>
    </lineage>
</organism>
<dbReference type="AlphaFoldDB" id="A0A512MHY8"/>
<gene>
    <name evidence="1" type="ORF">BGE01nite_56350</name>
</gene>
<keyword evidence="2" id="KW-1185">Reference proteome</keyword>
<protein>
    <submittedName>
        <fullName evidence="1">Uncharacterized protein</fullName>
    </submittedName>
</protein>
<accession>A0A512MHY8</accession>
<reference evidence="1 2" key="1">
    <citation type="submission" date="2019-07" db="EMBL/GenBank/DDBJ databases">
        <title>Whole genome shotgun sequence of Brevifollis gellanilyticus NBRC 108608.</title>
        <authorList>
            <person name="Hosoyama A."/>
            <person name="Uohara A."/>
            <person name="Ohji S."/>
            <person name="Ichikawa N."/>
        </authorList>
    </citation>
    <scope>NUCLEOTIDE SEQUENCE [LARGE SCALE GENOMIC DNA]</scope>
    <source>
        <strain evidence="1 2">NBRC 108608</strain>
    </source>
</reference>